<dbReference type="Gene3D" id="3.30.70.100">
    <property type="match status" value="1"/>
</dbReference>
<evidence type="ECO:0000313" key="2">
    <source>
        <dbReference type="EMBL" id="CAD7439453.1"/>
    </source>
</evidence>
<evidence type="ECO:0000256" key="1">
    <source>
        <dbReference type="SAM" id="MobiDB-lite"/>
    </source>
</evidence>
<feature type="region of interest" description="Disordered" evidence="1">
    <location>
        <begin position="1"/>
        <end position="36"/>
    </location>
</feature>
<dbReference type="SUPFAM" id="SSF54909">
    <property type="entry name" value="Dimeric alpha+beta barrel"/>
    <property type="match status" value="1"/>
</dbReference>
<feature type="compositionally biased region" description="Low complexity" evidence="1">
    <location>
        <begin position="23"/>
        <end position="32"/>
    </location>
</feature>
<organism evidence="2">
    <name type="scientific">Timema bartmani</name>
    <dbReference type="NCBI Taxonomy" id="61472"/>
    <lineage>
        <taxon>Eukaryota</taxon>
        <taxon>Metazoa</taxon>
        <taxon>Ecdysozoa</taxon>
        <taxon>Arthropoda</taxon>
        <taxon>Hexapoda</taxon>
        <taxon>Insecta</taxon>
        <taxon>Pterygota</taxon>
        <taxon>Neoptera</taxon>
        <taxon>Polyneoptera</taxon>
        <taxon>Phasmatodea</taxon>
        <taxon>Timematodea</taxon>
        <taxon>Timematoidea</taxon>
        <taxon>Timematidae</taxon>
        <taxon>Timema</taxon>
    </lineage>
</organism>
<sequence length="162" mass="18707">MARREEVGVQPGQRDQEKEVRTSSSAPPIAEESSVELQEESVECFVDRIKKTNNNTYELREDAVLNEVITFEADQRAIDSCFERSYRQNREIHEWLSLDSYIFSLSEDTVKLIHSRDLNVEMVASWTVHVGDLDQALHLWRYKGGFASIDTAKKQLSQDKVL</sequence>
<accession>A0A7R9ER10</accession>
<dbReference type="PANTHER" id="PTHR21017">
    <property type="entry name" value="NIPSNAP-RELATED"/>
    <property type="match status" value="1"/>
</dbReference>
<dbReference type="InterPro" id="IPR011008">
    <property type="entry name" value="Dimeric_a/b-barrel"/>
</dbReference>
<dbReference type="PANTHER" id="PTHR21017:SF17">
    <property type="entry name" value="PROTEIN NIPSNAP"/>
    <property type="match status" value="1"/>
</dbReference>
<proteinExistence type="predicted"/>
<name>A0A7R9ER10_9NEOP</name>
<dbReference type="InterPro" id="IPR051557">
    <property type="entry name" value="NipSnap_domain"/>
</dbReference>
<reference evidence="2" key="1">
    <citation type="submission" date="2020-11" db="EMBL/GenBank/DDBJ databases">
        <authorList>
            <person name="Tran Van P."/>
        </authorList>
    </citation>
    <scope>NUCLEOTIDE SEQUENCE</scope>
</reference>
<gene>
    <name evidence="2" type="ORF">TBIB3V08_LOCUS2015</name>
</gene>
<protein>
    <submittedName>
        <fullName evidence="2">Uncharacterized protein</fullName>
    </submittedName>
</protein>
<dbReference type="AlphaFoldDB" id="A0A7R9ER10"/>
<dbReference type="EMBL" id="OD564688">
    <property type="protein sequence ID" value="CAD7439453.1"/>
    <property type="molecule type" value="Genomic_DNA"/>
</dbReference>
<dbReference type="GO" id="GO:0005739">
    <property type="term" value="C:mitochondrion"/>
    <property type="evidence" value="ECO:0007669"/>
    <property type="project" value="TreeGrafter"/>
</dbReference>